<keyword evidence="10" id="KW-1185">Reference proteome</keyword>
<sequence length="349" mass="34614">MTATESTLRPAAQRSGPGLGGKLGALALLVLVLAAAVLASLLLGARNVGLDSVLAALSNVDPADGDQVVVQSRMARTVGAIVVGAALGLAGAGLQGLTRNPLADTGILGLNAGSSLAVVVVVALAGAASLPLVMAAAFLGAALVMTLVYVVASVGREGATPIKLALGGAALAVGVGSITNTILMISKSTLDEFRMWQIGSLSGGSLETYLLAVPVIAVGALVVLSTARACNAVAMGEDTAIALGINVNRARLLGSVGVVLLAGTATAVAGPIAFVGLMIPHAVRLLVGGDYRWIMPASLLAGPILLLLADTAGRLVLPPSEIQVGVMCAMLGGPIFIIMMRSGMKSVKL</sequence>
<feature type="transmembrane region" description="Helical" evidence="8">
    <location>
        <begin position="291"/>
        <end position="309"/>
    </location>
</feature>
<feature type="transmembrane region" description="Helical" evidence="8">
    <location>
        <begin position="164"/>
        <end position="185"/>
    </location>
</feature>
<dbReference type="PANTHER" id="PTHR30472">
    <property type="entry name" value="FERRIC ENTEROBACTIN TRANSPORT SYSTEM PERMEASE PROTEIN"/>
    <property type="match status" value="1"/>
</dbReference>
<feature type="transmembrane region" description="Helical" evidence="8">
    <location>
        <begin position="23"/>
        <end position="45"/>
    </location>
</feature>
<feature type="transmembrane region" description="Helical" evidence="8">
    <location>
        <begin position="321"/>
        <end position="340"/>
    </location>
</feature>
<organism evidence="9 10">
    <name type="scientific">Glutamicibacter soli</name>
    <dbReference type="NCBI Taxonomy" id="453836"/>
    <lineage>
        <taxon>Bacteria</taxon>
        <taxon>Bacillati</taxon>
        <taxon>Actinomycetota</taxon>
        <taxon>Actinomycetes</taxon>
        <taxon>Micrococcales</taxon>
        <taxon>Micrococcaceae</taxon>
        <taxon>Glutamicibacter</taxon>
    </lineage>
</organism>
<keyword evidence="3" id="KW-0813">Transport</keyword>
<evidence type="ECO:0000256" key="6">
    <source>
        <dbReference type="ARBA" id="ARBA00022989"/>
    </source>
</evidence>
<protein>
    <submittedName>
        <fullName evidence="9">Iron ABC transporter permease</fullName>
    </submittedName>
</protein>
<evidence type="ECO:0000256" key="8">
    <source>
        <dbReference type="SAM" id="Phobius"/>
    </source>
</evidence>
<gene>
    <name evidence="9" type="ORF">C1H84_17590</name>
</gene>
<comment type="similarity">
    <text evidence="2">Belongs to the binding-protein-dependent transport system permease family. FecCD subfamily.</text>
</comment>
<comment type="subcellular location">
    <subcellularLocation>
        <location evidence="1">Cell membrane</location>
        <topology evidence="1">Multi-pass membrane protein</topology>
    </subcellularLocation>
</comment>
<evidence type="ECO:0000256" key="5">
    <source>
        <dbReference type="ARBA" id="ARBA00022692"/>
    </source>
</evidence>
<dbReference type="Gene3D" id="1.10.3470.10">
    <property type="entry name" value="ABC transporter involved in vitamin B12 uptake, BtuC"/>
    <property type="match status" value="1"/>
</dbReference>
<feature type="transmembrane region" description="Helical" evidence="8">
    <location>
        <begin position="106"/>
        <end position="126"/>
    </location>
</feature>
<dbReference type="Pfam" id="PF01032">
    <property type="entry name" value="FecCD"/>
    <property type="match status" value="1"/>
</dbReference>
<dbReference type="PANTHER" id="PTHR30472:SF1">
    <property type="entry name" value="FE(3+) DICITRATE TRANSPORT SYSTEM PERMEASE PROTEIN FECC-RELATED"/>
    <property type="match status" value="1"/>
</dbReference>
<dbReference type="SUPFAM" id="SSF81345">
    <property type="entry name" value="ABC transporter involved in vitamin B12 uptake, BtuC"/>
    <property type="match status" value="1"/>
</dbReference>
<dbReference type="InterPro" id="IPR000522">
    <property type="entry name" value="ABC_transptr_permease_BtuC"/>
</dbReference>
<evidence type="ECO:0000313" key="9">
    <source>
        <dbReference type="EMBL" id="RBL98563.1"/>
    </source>
</evidence>
<keyword evidence="5 8" id="KW-0812">Transmembrane</keyword>
<evidence type="ECO:0000313" key="10">
    <source>
        <dbReference type="Proteomes" id="UP000252167"/>
    </source>
</evidence>
<keyword evidence="7 8" id="KW-0472">Membrane</keyword>
<dbReference type="GO" id="GO:0022857">
    <property type="term" value="F:transmembrane transporter activity"/>
    <property type="evidence" value="ECO:0007669"/>
    <property type="project" value="InterPro"/>
</dbReference>
<evidence type="ECO:0000256" key="7">
    <source>
        <dbReference type="ARBA" id="ARBA00023136"/>
    </source>
</evidence>
<keyword evidence="6 8" id="KW-1133">Transmembrane helix</keyword>
<dbReference type="InterPro" id="IPR037294">
    <property type="entry name" value="ABC_BtuC-like"/>
</dbReference>
<evidence type="ECO:0000256" key="4">
    <source>
        <dbReference type="ARBA" id="ARBA00022475"/>
    </source>
</evidence>
<evidence type="ECO:0000256" key="2">
    <source>
        <dbReference type="ARBA" id="ARBA00007935"/>
    </source>
</evidence>
<proteinExistence type="inferred from homology"/>
<evidence type="ECO:0000256" key="3">
    <source>
        <dbReference type="ARBA" id="ARBA00022448"/>
    </source>
</evidence>
<keyword evidence="4" id="KW-1003">Cell membrane</keyword>
<comment type="caution">
    <text evidence="9">The sequence shown here is derived from an EMBL/GenBank/DDBJ whole genome shotgun (WGS) entry which is preliminary data.</text>
</comment>
<dbReference type="GO" id="GO:0005886">
    <property type="term" value="C:plasma membrane"/>
    <property type="evidence" value="ECO:0007669"/>
    <property type="project" value="UniProtKB-SubCell"/>
</dbReference>
<dbReference type="CDD" id="cd06550">
    <property type="entry name" value="TM_ABC_iron-siderophores_like"/>
    <property type="match status" value="1"/>
</dbReference>
<evidence type="ECO:0000256" key="1">
    <source>
        <dbReference type="ARBA" id="ARBA00004651"/>
    </source>
</evidence>
<dbReference type="EMBL" id="POAF01000014">
    <property type="protein sequence ID" value="RBL98563.1"/>
    <property type="molecule type" value="Genomic_DNA"/>
</dbReference>
<dbReference type="Proteomes" id="UP000252167">
    <property type="component" value="Unassembled WGS sequence"/>
</dbReference>
<dbReference type="FunFam" id="1.10.3470.10:FF:000001">
    <property type="entry name" value="Vitamin B12 ABC transporter permease BtuC"/>
    <property type="match status" value="1"/>
</dbReference>
<feature type="transmembrane region" description="Helical" evidence="8">
    <location>
        <begin position="252"/>
        <end position="279"/>
    </location>
</feature>
<feature type="transmembrane region" description="Helical" evidence="8">
    <location>
        <begin position="74"/>
        <end position="94"/>
    </location>
</feature>
<feature type="transmembrane region" description="Helical" evidence="8">
    <location>
        <begin position="209"/>
        <end position="231"/>
    </location>
</feature>
<dbReference type="AlphaFoldDB" id="A0A365Y980"/>
<accession>A0A365Y980</accession>
<reference evidence="9 10" key="1">
    <citation type="submission" date="2018-01" db="EMBL/GenBank/DDBJ databases">
        <title>Glutamicibacter soli strain NHPC-3 Whole genome sequence and assembly.</title>
        <authorList>
            <person name="Choudhury P."/>
            <person name="Gupta D."/>
            <person name="Sengupta K."/>
            <person name="Jawed A."/>
            <person name="Sultana N."/>
            <person name="Saha P."/>
        </authorList>
    </citation>
    <scope>NUCLEOTIDE SEQUENCE [LARGE SCALE GENOMIC DNA]</scope>
    <source>
        <strain evidence="9 10">NHPC-3</strain>
    </source>
</reference>
<dbReference type="RefSeq" id="WP_047119961.1">
    <property type="nucleotide sequence ID" value="NZ_CM125969.1"/>
</dbReference>
<dbReference type="GO" id="GO:0033214">
    <property type="term" value="P:siderophore-iron import into cell"/>
    <property type="evidence" value="ECO:0007669"/>
    <property type="project" value="TreeGrafter"/>
</dbReference>
<feature type="transmembrane region" description="Helical" evidence="8">
    <location>
        <begin position="132"/>
        <end position="152"/>
    </location>
</feature>
<name>A0A365Y980_9MICC</name>